<evidence type="ECO:0000313" key="11">
    <source>
        <dbReference type="Proteomes" id="UP000283369"/>
    </source>
</evidence>
<dbReference type="Proteomes" id="UP000284495">
    <property type="component" value="Unassembled WGS sequence"/>
</dbReference>
<dbReference type="Proteomes" id="UP000283369">
    <property type="component" value="Unassembled WGS sequence"/>
</dbReference>
<keyword evidence="3" id="KW-0479">Metal-binding</keyword>
<dbReference type="AlphaFoldDB" id="A0A412VYN2"/>
<dbReference type="GO" id="GO:0006508">
    <property type="term" value="P:proteolysis"/>
    <property type="evidence" value="ECO:0007669"/>
    <property type="project" value="UniProtKB-KW"/>
</dbReference>
<keyword evidence="2" id="KW-0645">Protease</keyword>
<keyword evidence="5" id="KW-0862">Zinc</keyword>
<evidence type="ECO:0000313" key="10">
    <source>
        <dbReference type="EMBL" id="RHL33723.1"/>
    </source>
</evidence>
<dbReference type="PROSITE" id="PS51257">
    <property type="entry name" value="PROKAR_LIPOPROTEIN"/>
    <property type="match status" value="1"/>
</dbReference>
<proteinExistence type="predicted"/>
<gene>
    <name evidence="10" type="ORF">DW027_20975</name>
    <name evidence="9" type="ORF">DW042_20290</name>
    <name evidence="8" type="ORF">DWW25_09930</name>
</gene>
<feature type="signal peptide" evidence="7">
    <location>
        <begin position="1"/>
        <end position="23"/>
    </location>
</feature>
<protein>
    <recommendedName>
        <fullName evidence="14">Zn-dependent protease</fullName>
    </recommendedName>
</protein>
<evidence type="ECO:0008006" key="14">
    <source>
        <dbReference type="Google" id="ProtNLM"/>
    </source>
</evidence>
<evidence type="ECO:0000256" key="2">
    <source>
        <dbReference type="ARBA" id="ARBA00022670"/>
    </source>
</evidence>
<keyword evidence="6" id="KW-0482">Metalloprotease</keyword>
<keyword evidence="4" id="KW-0378">Hydrolase</keyword>
<dbReference type="GO" id="GO:0046872">
    <property type="term" value="F:metal ion binding"/>
    <property type="evidence" value="ECO:0007669"/>
    <property type="project" value="UniProtKB-KW"/>
</dbReference>
<dbReference type="EMBL" id="QROC01000034">
    <property type="protein sequence ID" value="RHK91414.1"/>
    <property type="molecule type" value="Genomic_DNA"/>
</dbReference>
<organism evidence="8 11">
    <name type="scientific">Bacteroides xylanisolvens</name>
    <dbReference type="NCBI Taxonomy" id="371601"/>
    <lineage>
        <taxon>Bacteria</taxon>
        <taxon>Pseudomonadati</taxon>
        <taxon>Bacteroidota</taxon>
        <taxon>Bacteroidia</taxon>
        <taxon>Bacteroidales</taxon>
        <taxon>Bacteroidaceae</taxon>
        <taxon>Bacteroides</taxon>
    </lineage>
</organism>
<dbReference type="EMBL" id="QRYV01000020">
    <property type="protein sequence ID" value="RGV14981.1"/>
    <property type="molecule type" value="Genomic_DNA"/>
</dbReference>
<comment type="caution">
    <text evidence="8">The sequence shown here is derived from an EMBL/GenBank/DDBJ whole genome shotgun (WGS) entry which is preliminary data.</text>
</comment>
<evidence type="ECO:0000256" key="3">
    <source>
        <dbReference type="ARBA" id="ARBA00022723"/>
    </source>
</evidence>
<evidence type="ECO:0000313" key="12">
    <source>
        <dbReference type="Proteomes" id="UP000284417"/>
    </source>
</evidence>
<evidence type="ECO:0000313" key="13">
    <source>
        <dbReference type="Proteomes" id="UP000284495"/>
    </source>
</evidence>
<accession>A0A412VYN2</accession>
<sequence length="218" mass="24952">MMKKIFLSMSFCVALFASCGGNANHDVVKTDKTVVSQAKSKQENKTRTIHVYFFGDFPSNLGSQMIKELRKVYSSVHFEGRISLPDSAYYVPRNRYLAAKLLNTMMTLQLNNDMVLGMTTKDISLKYKEHENWGVMGLSYLNKRAAVISTYRLRIPSKRTEHLRKLMLHELGHVEGLPHCKAEHCIMHDAEGQNRFSQLDDFCSSCKAVFKSKGWDMN</sequence>
<keyword evidence="7" id="KW-0732">Signal</keyword>
<dbReference type="SUPFAM" id="SSF55486">
    <property type="entry name" value="Metalloproteases ('zincins'), catalytic domain"/>
    <property type="match status" value="1"/>
</dbReference>
<evidence type="ECO:0000256" key="4">
    <source>
        <dbReference type="ARBA" id="ARBA00022801"/>
    </source>
</evidence>
<name>A0A412VYN2_9BACE</name>
<dbReference type="InterPro" id="IPR024079">
    <property type="entry name" value="MetalloPept_cat_dom_sf"/>
</dbReference>
<dbReference type="GO" id="GO:0008237">
    <property type="term" value="F:metallopeptidase activity"/>
    <property type="evidence" value="ECO:0007669"/>
    <property type="project" value="UniProtKB-KW"/>
</dbReference>
<evidence type="ECO:0000313" key="9">
    <source>
        <dbReference type="EMBL" id="RHK91414.1"/>
    </source>
</evidence>
<dbReference type="PANTHER" id="PTHR15910">
    <property type="entry name" value="ARCHAEMETZINCIN"/>
    <property type="match status" value="1"/>
</dbReference>
<dbReference type="Pfam" id="PF07998">
    <property type="entry name" value="Peptidase_M54"/>
    <property type="match status" value="1"/>
</dbReference>
<evidence type="ECO:0000256" key="5">
    <source>
        <dbReference type="ARBA" id="ARBA00022833"/>
    </source>
</evidence>
<dbReference type="Gene3D" id="3.40.390.10">
    <property type="entry name" value="Collagenase (Catalytic Domain)"/>
    <property type="match status" value="1"/>
</dbReference>
<reference evidence="11 12" key="1">
    <citation type="submission" date="2018-08" db="EMBL/GenBank/DDBJ databases">
        <title>A genome reference for cultivated species of the human gut microbiota.</title>
        <authorList>
            <person name="Zou Y."/>
            <person name="Xue W."/>
            <person name="Luo G."/>
        </authorList>
    </citation>
    <scope>NUCLEOTIDE SEQUENCE [LARGE SCALE GENOMIC DNA]</scope>
    <source>
        <strain evidence="8 11">AF14-7</strain>
        <strain evidence="10 13">AF38-2</strain>
        <strain evidence="9 12">AF39-6AC</strain>
    </source>
</reference>
<dbReference type="InterPro" id="IPR012962">
    <property type="entry name" value="Pept_M54_archaemetzincn"/>
</dbReference>
<dbReference type="EMBL" id="QROO01000033">
    <property type="protein sequence ID" value="RHL33723.1"/>
    <property type="molecule type" value="Genomic_DNA"/>
</dbReference>
<dbReference type="RefSeq" id="WP_117809642.1">
    <property type="nucleotide sequence ID" value="NZ_JAASHA010000015.1"/>
</dbReference>
<evidence type="ECO:0000256" key="7">
    <source>
        <dbReference type="SAM" id="SignalP"/>
    </source>
</evidence>
<evidence type="ECO:0000313" key="8">
    <source>
        <dbReference type="EMBL" id="RGV14981.1"/>
    </source>
</evidence>
<evidence type="ECO:0000256" key="6">
    <source>
        <dbReference type="ARBA" id="ARBA00023049"/>
    </source>
</evidence>
<evidence type="ECO:0000256" key="1">
    <source>
        <dbReference type="ARBA" id="ARBA00001947"/>
    </source>
</evidence>
<comment type="cofactor">
    <cofactor evidence="1">
        <name>Zn(2+)</name>
        <dbReference type="ChEBI" id="CHEBI:29105"/>
    </cofactor>
</comment>
<feature type="chain" id="PRO_5036103676" description="Zn-dependent protease" evidence="7">
    <location>
        <begin position="24"/>
        <end position="218"/>
    </location>
</feature>
<dbReference type="Proteomes" id="UP000284417">
    <property type="component" value="Unassembled WGS sequence"/>
</dbReference>
<dbReference type="PANTHER" id="PTHR15910:SF1">
    <property type="entry name" value="ARCHAEMETZINCIN-2"/>
    <property type="match status" value="1"/>
</dbReference>